<evidence type="ECO:0000313" key="3">
    <source>
        <dbReference type="EMBL" id="QDJ15171.1"/>
    </source>
</evidence>
<feature type="region of interest" description="Disordered" evidence="1">
    <location>
        <begin position="391"/>
        <end position="411"/>
    </location>
</feature>
<sequence length="638" mass="69874">MPTLLLPFFNYSILISVSFKENSVKLHKHYLAILLSASLTGCLSGGGSFDVEEVEPTKVINNPADKKVTYKQAEKPDPQNFSEMGATFNSPIPINLLRIGETGELYTVNPAEQHIHIDENYDQLIIRYPAKENNQKVIKEEKININIKPEGTTNGKWGYLTEKGKTQYGVIEIKHNQKLVGKYYADSSFEEARLKLFTFDNTKVGFVRIKNPTSNNSWISSIFYRGKDKTTDVPISGTLTYKGYWAFATQLATNDYEKTMGGNGQDLTIYTADFKADFSTKQLTGELKGSDEDFNFDYKINANIKGNGFTGNATGEYEYKFNREKYKSPATVSGSFFGKGAAELAGKAIANDNAWAGVFAAKKENGGTDIKTDGDLFQAGVMTFTAVPSNSAASTQPASMDSSSASNSKSPNYQLGKYQKVNYSGDIEKLQVDGMLIDLTKNSDLNKACCSAKEGEENGLTTQSVKFGKYGYTKQAQNGSNTSNEDNKVGGYFVQGVLTPTSEVPTTGTSKYDGRWYGYASSDKGVFSGEALDAKFTAKWQEKQLEGKLFNKNQTGDGSLNFTATISGNSFTANNSKLEVATDTSKDSLNDTKITVNDIKVEGHFYGKNANELGGHFYSEDKKAGGVFGAKQIETQSK</sequence>
<feature type="domain" description="Transferrin-binding protein B C-lobe/N-lobe beta-barrel" evidence="2">
    <location>
        <begin position="233"/>
        <end position="363"/>
    </location>
</feature>
<dbReference type="Pfam" id="PF01298">
    <property type="entry name" value="TbpB_B_D"/>
    <property type="match status" value="2"/>
</dbReference>
<feature type="compositionally biased region" description="Low complexity" evidence="1">
    <location>
        <begin position="393"/>
        <end position="410"/>
    </location>
</feature>
<feature type="domain" description="Transferrin-binding protein B C-lobe/N-lobe beta-barrel" evidence="2">
    <location>
        <begin position="504"/>
        <end position="632"/>
    </location>
</feature>
<evidence type="ECO:0000313" key="4">
    <source>
        <dbReference type="Proteomes" id="UP000955338"/>
    </source>
</evidence>
<dbReference type="SUPFAM" id="SSF56925">
    <property type="entry name" value="OMPA-like"/>
    <property type="match status" value="2"/>
</dbReference>
<accession>A0A8E3SD91</accession>
<evidence type="ECO:0000256" key="1">
    <source>
        <dbReference type="SAM" id="MobiDB-lite"/>
    </source>
</evidence>
<evidence type="ECO:0000259" key="2">
    <source>
        <dbReference type="Pfam" id="PF01298"/>
    </source>
</evidence>
<dbReference type="InterPro" id="IPR001677">
    <property type="entry name" value="TbpB_B_D"/>
</dbReference>
<dbReference type="Gene3D" id="2.40.160.90">
    <property type="match status" value="2"/>
</dbReference>
<dbReference type="InterPro" id="IPR011250">
    <property type="entry name" value="OMP/PagP_B-barrel"/>
</dbReference>
<organism evidence="3 4">
    <name type="scientific">Mergibacter septicus</name>
    <dbReference type="NCBI Taxonomy" id="221402"/>
    <lineage>
        <taxon>Bacteria</taxon>
        <taxon>Pseudomonadati</taxon>
        <taxon>Pseudomonadota</taxon>
        <taxon>Gammaproteobacteria</taxon>
        <taxon>Pasteurellales</taxon>
        <taxon>Pasteurellaceae</taxon>
        <taxon>Mergibacter</taxon>
    </lineage>
</organism>
<keyword evidence="4" id="KW-1185">Reference proteome</keyword>
<dbReference type="EMBL" id="CP022011">
    <property type="protein sequence ID" value="QDJ15171.1"/>
    <property type="molecule type" value="Genomic_DNA"/>
</dbReference>
<name>A0A8E3SD91_9PAST</name>
<proteinExistence type="predicted"/>
<dbReference type="AlphaFoldDB" id="A0A8E3SD91"/>
<reference evidence="3" key="1">
    <citation type="submission" date="2017-06" db="EMBL/GenBank/DDBJ databases">
        <title>Genome sequencing of pathogenic and non-pathogenic strains within Bisgaard taxon 40.</title>
        <authorList>
            <person name="Ladner J.T."/>
            <person name="Lovett S.P."/>
            <person name="Koroleva G."/>
            <person name="Lorch J.M."/>
        </authorList>
    </citation>
    <scope>NUCLEOTIDE SEQUENCE</scope>
    <source>
        <strain evidence="3">27576-1-I1</strain>
    </source>
</reference>
<protein>
    <recommendedName>
        <fullName evidence="2">Transferrin-binding protein B C-lobe/N-lobe beta-barrel domain-containing protein</fullName>
    </recommendedName>
</protein>
<dbReference type="Proteomes" id="UP000955338">
    <property type="component" value="Chromosome"/>
</dbReference>
<gene>
    <name evidence="3" type="ORF">CEP48_06880</name>
</gene>